<organism evidence="6 7">
    <name type="scientific">Rurimicrobium arvi</name>
    <dbReference type="NCBI Taxonomy" id="2049916"/>
    <lineage>
        <taxon>Bacteria</taxon>
        <taxon>Pseudomonadati</taxon>
        <taxon>Bacteroidota</taxon>
        <taxon>Chitinophagia</taxon>
        <taxon>Chitinophagales</taxon>
        <taxon>Chitinophagaceae</taxon>
        <taxon>Rurimicrobium</taxon>
    </lineage>
</organism>
<dbReference type="EC" id="1.1.1.25" evidence="4"/>
<gene>
    <name evidence="4" type="primary">aroE</name>
    <name evidence="6" type="ORF">GCM10023092_07950</name>
</gene>
<evidence type="ECO:0000313" key="7">
    <source>
        <dbReference type="Proteomes" id="UP001501410"/>
    </source>
</evidence>
<evidence type="ECO:0000256" key="1">
    <source>
        <dbReference type="ARBA" id="ARBA00004871"/>
    </source>
</evidence>
<dbReference type="InterPro" id="IPR022893">
    <property type="entry name" value="Shikimate_DH_fam"/>
</dbReference>
<accession>A0ABP8MKH7</accession>
<evidence type="ECO:0000259" key="5">
    <source>
        <dbReference type="Pfam" id="PF08501"/>
    </source>
</evidence>
<protein>
    <recommendedName>
        <fullName evidence="4">Shikimate dehydrogenase (NADP(+))</fullName>
        <shortName evidence="4">SDH</shortName>
        <ecNumber evidence="4">1.1.1.25</ecNumber>
    </recommendedName>
</protein>
<dbReference type="Gene3D" id="3.40.50.10860">
    <property type="entry name" value="Leucine Dehydrogenase, chain A, domain 1"/>
    <property type="match status" value="1"/>
</dbReference>
<feature type="binding site" evidence="4">
    <location>
        <position position="86"/>
    </location>
    <ligand>
        <name>shikimate</name>
        <dbReference type="ChEBI" id="CHEBI:36208"/>
    </ligand>
</feature>
<keyword evidence="2 4" id="KW-0560">Oxidoreductase</keyword>
<dbReference type="Gene3D" id="3.40.50.720">
    <property type="entry name" value="NAD(P)-binding Rossmann-like Domain"/>
    <property type="match status" value="1"/>
</dbReference>
<dbReference type="SUPFAM" id="SSF51735">
    <property type="entry name" value="NAD(P)-binding Rossmann-fold domains"/>
    <property type="match status" value="1"/>
</dbReference>
<dbReference type="Proteomes" id="UP001501410">
    <property type="component" value="Unassembled WGS sequence"/>
</dbReference>
<feature type="binding site" evidence="4">
    <location>
        <begin position="15"/>
        <end position="17"/>
    </location>
    <ligand>
        <name>shikimate</name>
        <dbReference type="ChEBI" id="CHEBI:36208"/>
    </ligand>
</feature>
<dbReference type="HAMAP" id="MF_00222">
    <property type="entry name" value="Shikimate_DH_AroE"/>
    <property type="match status" value="1"/>
</dbReference>
<dbReference type="PANTHER" id="PTHR21089">
    <property type="entry name" value="SHIKIMATE DEHYDROGENASE"/>
    <property type="match status" value="1"/>
</dbReference>
<dbReference type="InterPro" id="IPR013708">
    <property type="entry name" value="Shikimate_DH-bd_N"/>
</dbReference>
<evidence type="ECO:0000313" key="6">
    <source>
        <dbReference type="EMBL" id="GAA4451039.1"/>
    </source>
</evidence>
<keyword evidence="4" id="KW-0028">Amino-acid biosynthesis</keyword>
<dbReference type="Pfam" id="PF08501">
    <property type="entry name" value="Shikimate_dh_N"/>
    <property type="match status" value="1"/>
</dbReference>
<dbReference type="CDD" id="cd01065">
    <property type="entry name" value="NAD_bind_Shikimate_DH"/>
    <property type="match status" value="1"/>
</dbReference>
<feature type="binding site" evidence="4">
    <location>
        <position position="101"/>
    </location>
    <ligand>
        <name>shikimate</name>
        <dbReference type="ChEBI" id="CHEBI:36208"/>
    </ligand>
</feature>
<reference evidence="7" key="1">
    <citation type="journal article" date="2019" name="Int. J. Syst. Evol. Microbiol.">
        <title>The Global Catalogue of Microorganisms (GCM) 10K type strain sequencing project: providing services to taxonomists for standard genome sequencing and annotation.</title>
        <authorList>
            <consortium name="The Broad Institute Genomics Platform"/>
            <consortium name="The Broad Institute Genome Sequencing Center for Infectious Disease"/>
            <person name="Wu L."/>
            <person name="Ma J."/>
        </authorList>
    </citation>
    <scope>NUCLEOTIDE SEQUENCE [LARGE SCALE GENOMIC DNA]</scope>
    <source>
        <strain evidence="7">JCM 31921</strain>
    </source>
</reference>
<feature type="binding site" evidence="4">
    <location>
        <position position="77"/>
    </location>
    <ligand>
        <name>NADP(+)</name>
        <dbReference type="ChEBI" id="CHEBI:58349"/>
    </ligand>
</feature>
<comment type="caution">
    <text evidence="6">The sequence shown here is derived from an EMBL/GenBank/DDBJ whole genome shotgun (WGS) entry which is preliminary data.</text>
</comment>
<sequence>MNIQFGIIGKPLSHSFSPAYFNRRFREAGSDLHYEAFPLEHIGQLPELLRQHPGLRGLNVTLPYKTAVIPFLDYISESAKEIGAVNCIRIQDGTRYGYNTDVYGFRESLRPLLHKDITYKALVLGTGGSSKAVTAALRQLNIGYTPVSSSEGKGCAYAALTPPVLEEHLLIINTTPLGMWPDTGAAPPIPYEALGPDHLLFDLIYNPEETLFLQKGKQQGASVKNGLEMLLLQAERSWELWNDLATEPIVTV</sequence>
<feature type="active site" description="Proton acceptor" evidence="4">
    <location>
        <position position="65"/>
    </location>
</feature>
<dbReference type="RefSeq" id="WP_344822915.1">
    <property type="nucleotide sequence ID" value="NZ_BAABEZ010000004.1"/>
</dbReference>
<feature type="binding site" evidence="4">
    <location>
        <position position="203"/>
    </location>
    <ligand>
        <name>NADP(+)</name>
        <dbReference type="ChEBI" id="CHEBI:58349"/>
    </ligand>
</feature>
<name>A0ABP8MKH7_9BACT</name>
<feature type="binding site" evidence="4">
    <location>
        <position position="226"/>
    </location>
    <ligand>
        <name>NADP(+)</name>
        <dbReference type="ChEBI" id="CHEBI:58349"/>
    </ligand>
</feature>
<evidence type="ECO:0000256" key="2">
    <source>
        <dbReference type="ARBA" id="ARBA00023002"/>
    </source>
</evidence>
<dbReference type="PANTHER" id="PTHR21089:SF1">
    <property type="entry name" value="BIFUNCTIONAL 3-DEHYDROQUINATE DEHYDRATASE_SHIKIMATE DEHYDROGENASE, CHLOROPLASTIC"/>
    <property type="match status" value="1"/>
</dbReference>
<comment type="caution">
    <text evidence="4">Lacks conserved residue(s) required for the propagation of feature annotation.</text>
</comment>
<keyword evidence="3 4" id="KW-0057">Aromatic amino acid biosynthesis</keyword>
<evidence type="ECO:0000256" key="4">
    <source>
        <dbReference type="HAMAP-Rule" id="MF_00222"/>
    </source>
</evidence>
<feature type="binding site" evidence="4">
    <location>
        <position position="233"/>
    </location>
    <ligand>
        <name>shikimate</name>
        <dbReference type="ChEBI" id="CHEBI:36208"/>
    </ligand>
</feature>
<evidence type="ECO:0000256" key="3">
    <source>
        <dbReference type="ARBA" id="ARBA00023141"/>
    </source>
</evidence>
<feature type="binding site" evidence="4">
    <location>
        <position position="61"/>
    </location>
    <ligand>
        <name>shikimate</name>
        <dbReference type="ChEBI" id="CHEBI:36208"/>
    </ligand>
</feature>
<feature type="domain" description="Shikimate dehydrogenase substrate binding N-terminal" evidence="5">
    <location>
        <begin position="7"/>
        <end position="88"/>
    </location>
</feature>
<comment type="function">
    <text evidence="4">Involved in the biosynthesis of the chorismate, which leads to the biosynthesis of aromatic amino acids. Catalyzes the reversible NADPH linked reduction of 3-dehydroshikimate (DHSA) to yield shikimate (SA).</text>
</comment>
<dbReference type="EMBL" id="BAABEZ010000004">
    <property type="protein sequence ID" value="GAA4451039.1"/>
    <property type="molecule type" value="Genomic_DNA"/>
</dbReference>
<proteinExistence type="inferred from homology"/>
<comment type="pathway">
    <text evidence="1 4">Metabolic intermediate biosynthesis; chorismate biosynthesis; chorismate from D-erythrose 4-phosphate and phosphoenolpyruvate: step 4/7.</text>
</comment>
<keyword evidence="4" id="KW-0521">NADP</keyword>
<keyword evidence="7" id="KW-1185">Reference proteome</keyword>
<comment type="catalytic activity">
    <reaction evidence="4">
        <text>shikimate + NADP(+) = 3-dehydroshikimate + NADPH + H(+)</text>
        <dbReference type="Rhea" id="RHEA:17737"/>
        <dbReference type="ChEBI" id="CHEBI:15378"/>
        <dbReference type="ChEBI" id="CHEBI:16630"/>
        <dbReference type="ChEBI" id="CHEBI:36208"/>
        <dbReference type="ChEBI" id="CHEBI:57783"/>
        <dbReference type="ChEBI" id="CHEBI:58349"/>
        <dbReference type="EC" id="1.1.1.25"/>
    </reaction>
</comment>
<dbReference type="InterPro" id="IPR036291">
    <property type="entry name" value="NAD(P)-bd_dom_sf"/>
</dbReference>
<feature type="binding site" evidence="4">
    <location>
        <position position="205"/>
    </location>
    <ligand>
        <name>shikimate</name>
        <dbReference type="ChEBI" id="CHEBI:36208"/>
    </ligand>
</feature>
<dbReference type="InterPro" id="IPR046346">
    <property type="entry name" value="Aminoacid_DH-like_N_sf"/>
</dbReference>
<dbReference type="SUPFAM" id="SSF53223">
    <property type="entry name" value="Aminoacid dehydrogenase-like, N-terminal domain"/>
    <property type="match status" value="1"/>
</dbReference>
<comment type="similarity">
    <text evidence="4">Belongs to the shikimate dehydrogenase family.</text>
</comment>
<comment type="subunit">
    <text evidence="4">Homodimer.</text>
</comment>